<organism evidence="1 2">
    <name type="scientific">Clostridium vincentii</name>
    <dbReference type="NCBI Taxonomy" id="52704"/>
    <lineage>
        <taxon>Bacteria</taxon>
        <taxon>Bacillati</taxon>
        <taxon>Bacillota</taxon>
        <taxon>Clostridia</taxon>
        <taxon>Eubacteriales</taxon>
        <taxon>Clostridiaceae</taxon>
        <taxon>Clostridium</taxon>
    </lineage>
</organism>
<reference evidence="1 2" key="1">
    <citation type="submission" date="2018-03" db="EMBL/GenBank/DDBJ databases">
        <title>Genome sequence of Clostridium vincentii DSM 10228.</title>
        <authorList>
            <person name="Poehlein A."/>
            <person name="Daniel R."/>
        </authorList>
    </citation>
    <scope>NUCLEOTIDE SEQUENCE [LARGE SCALE GENOMIC DNA]</scope>
    <source>
        <strain evidence="1 2">DSM 10228</strain>
    </source>
</reference>
<keyword evidence="2" id="KW-1185">Reference proteome</keyword>
<sequence>MRQNYNSIKYWESVVSENKTIRGHMFMQAPPRANSLYIHTLIFSKNNGIDNIYAYFPDVKLLLGYIQYSFLQEAFYKWIYGKNKMITKIPALPVEKIIKGGLQRGLITSDIAKTMINNYSRVAKMWDLPKERVFSELTKFIRDFNRTWFGNNQEFLYMKIFKSAVELGDFVVESTMITNDKEEFENKIGVTIDEWNTICKHATSDKLVGEKFQNILQKSLTEVI</sequence>
<gene>
    <name evidence="1" type="ORF">CLVI_15090</name>
</gene>
<protein>
    <submittedName>
        <fullName evidence="1">Uncharacterized protein</fullName>
    </submittedName>
</protein>
<accession>A0A2T0BFP1</accession>
<dbReference type="RefSeq" id="WP_106059501.1">
    <property type="nucleotide sequence ID" value="NZ_PVXQ01000013.1"/>
</dbReference>
<dbReference type="OrthoDB" id="1677987at2"/>
<dbReference type="AlphaFoldDB" id="A0A2T0BFP1"/>
<dbReference type="EMBL" id="PVXQ01000013">
    <property type="protein sequence ID" value="PRR82699.1"/>
    <property type="molecule type" value="Genomic_DNA"/>
</dbReference>
<proteinExistence type="predicted"/>
<comment type="caution">
    <text evidence="1">The sequence shown here is derived from an EMBL/GenBank/DDBJ whole genome shotgun (WGS) entry which is preliminary data.</text>
</comment>
<evidence type="ECO:0000313" key="2">
    <source>
        <dbReference type="Proteomes" id="UP000239471"/>
    </source>
</evidence>
<evidence type="ECO:0000313" key="1">
    <source>
        <dbReference type="EMBL" id="PRR82699.1"/>
    </source>
</evidence>
<dbReference type="Proteomes" id="UP000239471">
    <property type="component" value="Unassembled WGS sequence"/>
</dbReference>
<name>A0A2T0BFP1_9CLOT</name>